<proteinExistence type="predicted"/>
<sequence length="47" mass="5148">MKTRLQLPNVYDALSESDTDMMETAIAIYTVAGGDKRNAELVRKSGS</sequence>
<dbReference type="AlphaFoldDB" id="A0A482EVV4"/>
<dbReference type="EMBL" id="MK356557">
    <property type="protein sequence ID" value="QBM91359.1"/>
    <property type="molecule type" value="Genomic_DNA"/>
</dbReference>
<keyword evidence="1" id="KW-0614">Plasmid</keyword>
<name>A0A482EVV4_SALSP</name>
<dbReference type="RefSeq" id="WP_225312449.1">
    <property type="nucleotide sequence ID" value="NZ_MK356557.1"/>
</dbReference>
<gene>
    <name evidence="1" type="ORF">NNIBIDOC_00026</name>
</gene>
<organism evidence="1">
    <name type="scientific">Salmonella sp</name>
    <dbReference type="NCBI Taxonomy" id="599"/>
    <lineage>
        <taxon>Bacteria</taxon>
        <taxon>Pseudomonadati</taxon>
        <taxon>Pseudomonadota</taxon>
        <taxon>Gammaproteobacteria</taxon>
        <taxon>Enterobacterales</taxon>
        <taxon>Enterobacteriaceae</taxon>
        <taxon>Salmonella</taxon>
    </lineage>
</organism>
<geneLocation type="plasmid" evidence="1">
    <name>pSa1423-90k</name>
</geneLocation>
<reference evidence="1" key="1">
    <citation type="submission" date="2019-01" db="EMBL/GenBank/DDBJ databases">
        <title>Salmonella strain 1423 plasmid sequences.</title>
        <authorList>
            <person name="Chen K."/>
            <person name="Chen S."/>
        </authorList>
    </citation>
    <scope>NUCLEOTIDE SEQUENCE</scope>
    <source>
        <strain evidence="1">Sa1423</strain>
        <plasmid evidence="1">pSa1423-90k</plasmid>
    </source>
</reference>
<evidence type="ECO:0000313" key="1">
    <source>
        <dbReference type="EMBL" id="QBM91359.1"/>
    </source>
</evidence>
<accession>A0A482EVV4</accession>
<protein>
    <submittedName>
        <fullName evidence="1">Uncharacterized protein</fullName>
    </submittedName>
</protein>